<keyword evidence="4 8" id="KW-0472">Membrane</keyword>
<keyword evidence="11" id="KW-1185">Reference proteome</keyword>
<keyword evidence="5" id="KW-0143">Chaperone</keyword>
<dbReference type="InterPro" id="IPR001623">
    <property type="entry name" value="DnaJ_domain"/>
</dbReference>
<evidence type="ECO:0000256" key="6">
    <source>
        <dbReference type="ARBA" id="ARBA00038105"/>
    </source>
</evidence>
<dbReference type="SMART" id="SM00271">
    <property type="entry name" value="DnaJ"/>
    <property type="match status" value="1"/>
</dbReference>
<evidence type="ECO:0000256" key="1">
    <source>
        <dbReference type="ARBA" id="ARBA00004167"/>
    </source>
</evidence>
<dbReference type="Pfam" id="PF00226">
    <property type="entry name" value="DnaJ"/>
    <property type="match status" value="1"/>
</dbReference>
<evidence type="ECO:0000256" key="3">
    <source>
        <dbReference type="ARBA" id="ARBA00022989"/>
    </source>
</evidence>
<comment type="caution">
    <text evidence="10">The sequence shown here is derived from an EMBL/GenBank/DDBJ whole genome shotgun (WGS) entry which is preliminary data.</text>
</comment>
<organism evidence="10 11">
    <name type="scientific">Marinobacterium nitratireducens</name>
    <dbReference type="NCBI Taxonomy" id="518897"/>
    <lineage>
        <taxon>Bacteria</taxon>
        <taxon>Pseudomonadati</taxon>
        <taxon>Pseudomonadota</taxon>
        <taxon>Gammaproteobacteria</taxon>
        <taxon>Oceanospirillales</taxon>
        <taxon>Oceanospirillaceae</taxon>
        <taxon>Marinobacterium</taxon>
    </lineage>
</organism>
<evidence type="ECO:0000313" key="11">
    <source>
        <dbReference type="Proteomes" id="UP000599578"/>
    </source>
</evidence>
<comment type="subcellular location">
    <subcellularLocation>
        <location evidence="1">Membrane</location>
        <topology evidence="1">Single-pass membrane protein</topology>
    </subcellularLocation>
</comment>
<dbReference type="SUPFAM" id="SSF46565">
    <property type="entry name" value="Chaperone J-domain"/>
    <property type="match status" value="1"/>
</dbReference>
<accession>A0A917ZD01</accession>
<dbReference type="Proteomes" id="UP000599578">
    <property type="component" value="Unassembled WGS sequence"/>
</dbReference>
<name>A0A917ZD01_9GAMM</name>
<keyword evidence="2 8" id="KW-0812">Transmembrane</keyword>
<feature type="region of interest" description="Disordered" evidence="7">
    <location>
        <begin position="167"/>
        <end position="186"/>
    </location>
</feature>
<comment type="similarity">
    <text evidence="6">Belongs to the TIM14 family.</text>
</comment>
<dbReference type="InterPro" id="IPR036869">
    <property type="entry name" value="J_dom_sf"/>
</dbReference>
<feature type="transmembrane region" description="Helical" evidence="8">
    <location>
        <begin position="6"/>
        <end position="21"/>
    </location>
</feature>
<evidence type="ECO:0000259" key="9">
    <source>
        <dbReference type="PROSITE" id="PS50076"/>
    </source>
</evidence>
<dbReference type="PANTHER" id="PTHR12763:SF28">
    <property type="entry name" value="GEO10507P1-RELATED"/>
    <property type="match status" value="1"/>
</dbReference>
<feature type="transmembrane region" description="Helical" evidence="8">
    <location>
        <begin position="33"/>
        <end position="49"/>
    </location>
</feature>
<dbReference type="PROSITE" id="PS50076">
    <property type="entry name" value="DNAJ_2"/>
    <property type="match status" value="1"/>
</dbReference>
<dbReference type="AlphaFoldDB" id="A0A917ZD01"/>
<keyword evidence="3 8" id="KW-1133">Transmembrane helix</keyword>
<evidence type="ECO:0000313" key="10">
    <source>
        <dbReference type="EMBL" id="GGO79477.1"/>
    </source>
</evidence>
<evidence type="ECO:0000256" key="8">
    <source>
        <dbReference type="SAM" id="Phobius"/>
    </source>
</evidence>
<dbReference type="CDD" id="cd06257">
    <property type="entry name" value="DnaJ"/>
    <property type="match status" value="1"/>
</dbReference>
<evidence type="ECO:0000256" key="2">
    <source>
        <dbReference type="ARBA" id="ARBA00022692"/>
    </source>
</evidence>
<gene>
    <name evidence="10" type="ORF">GCM10011348_13830</name>
</gene>
<reference evidence="10 11" key="1">
    <citation type="journal article" date="2014" name="Int. J. Syst. Evol. Microbiol.">
        <title>Complete genome sequence of Corynebacterium casei LMG S-19264T (=DSM 44701T), isolated from a smear-ripened cheese.</title>
        <authorList>
            <consortium name="US DOE Joint Genome Institute (JGI-PGF)"/>
            <person name="Walter F."/>
            <person name="Albersmeier A."/>
            <person name="Kalinowski J."/>
            <person name="Ruckert C."/>
        </authorList>
    </citation>
    <scope>NUCLEOTIDE SEQUENCE [LARGE SCALE GENOMIC DNA]</scope>
    <source>
        <strain evidence="10 11">CGMCC 1.7286</strain>
    </source>
</reference>
<evidence type="ECO:0000256" key="4">
    <source>
        <dbReference type="ARBA" id="ARBA00023136"/>
    </source>
</evidence>
<protein>
    <recommendedName>
        <fullName evidence="9">J domain-containing protein</fullName>
    </recommendedName>
</protein>
<dbReference type="RefSeq" id="WP_229721820.1">
    <property type="nucleotide sequence ID" value="NZ_BMLT01000003.1"/>
</dbReference>
<dbReference type="Gene3D" id="1.10.287.110">
    <property type="entry name" value="DnaJ domain"/>
    <property type="match status" value="1"/>
</dbReference>
<evidence type="ECO:0000256" key="5">
    <source>
        <dbReference type="ARBA" id="ARBA00023186"/>
    </source>
</evidence>
<dbReference type="PANTHER" id="PTHR12763">
    <property type="match status" value="1"/>
</dbReference>
<dbReference type="EMBL" id="BMLT01000003">
    <property type="protein sequence ID" value="GGO79477.1"/>
    <property type="molecule type" value="Genomic_DNA"/>
</dbReference>
<dbReference type="GO" id="GO:0016020">
    <property type="term" value="C:membrane"/>
    <property type="evidence" value="ECO:0007669"/>
    <property type="project" value="UniProtKB-SubCell"/>
</dbReference>
<feature type="domain" description="J" evidence="9">
    <location>
        <begin position="191"/>
        <end position="241"/>
    </location>
</feature>
<proteinExistence type="inferred from homology"/>
<sequence>MNPVGLILMGAVALAGYLWIQSRPASQRGRAKWQLVILMLALLLLYLSISGRLHWIGALFAAMLPLSRYLVPLLRYLPFLRRLYNGQRQSRQSGGNSSRVQTAVLEMTLDHDSGVMHGTVLQGPLSGRSLGDLGETEFIELLQYCRRQDAESARLLEAYLDRRFGERWRDDDPGDEQQSAPASGGALSEQEAYAILGLKPGASDQEVIDAHRRLMQKLHPDRGGSDYLAARINEAKERLLG</sequence>
<evidence type="ECO:0000256" key="7">
    <source>
        <dbReference type="SAM" id="MobiDB-lite"/>
    </source>
</evidence>